<proteinExistence type="predicted"/>
<feature type="transmembrane region" description="Helical" evidence="1">
    <location>
        <begin position="21"/>
        <end position="42"/>
    </location>
</feature>
<keyword evidence="1" id="KW-1133">Transmembrane helix</keyword>
<evidence type="ECO:0000313" key="3">
    <source>
        <dbReference type="Proteomes" id="UP000319004"/>
    </source>
</evidence>
<dbReference type="EMBL" id="CP037423">
    <property type="protein sequence ID" value="QDV45098.1"/>
    <property type="molecule type" value="Genomic_DNA"/>
</dbReference>
<keyword evidence="1" id="KW-0812">Transmembrane</keyword>
<evidence type="ECO:0000256" key="1">
    <source>
        <dbReference type="SAM" id="Phobius"/>
    </source>
</evidence>
<reference evidence="2 3" key="1">
    <citation type="submission" date="2019-03" db="EMBL/GenBank/DDBJ databases">
        <title>Deep-cultivation of Planctomycetes and their phenomic and genomic characterization uncovers novel biology.</title>
        <authorList>
            <person name="Wiegand S."/>
            <person name="Jogler M."/>
            <person name="Boedeker C."/>
            <person name="Pinto D."/>
            <person name="Vollmers J."/>
            <person name="Rivas-Marin E."/>
            <person name="Kohn T."/>
            <person name="Peeters S.H."/>
            <person name="Heuer A."/>
            <person name="Rast P."/>
            <person name="Oberbeckmann S."/>
            <person name="Bunk B."/>
            <person name="Jeske O."/>
            <person name="Meyerdierks A."/>
            <person name="Storesund J.E."/>
            <person name="Kallscheuer N."/>
            <person name="Luecker S."/>
            <person name="Lage O.M."/>
            <person name="Pohl T."/>
            <person name="Merkel B.J."/>
            <person name="Hornburger P."/>
            <person name="Mueller R.-W."/>
            <person name="Bruemmer F."/>
            <person name="Labrenz M."/>
            <person name="Spormann A.M."/>
            <person name="Op den Camp H."/>
            <person name="Overmann J."/>
            <person name="Amann R."/>
            <person name="Jetten M.S.M."/>
            <person name="Mascher T."/>
            <person name="Medema M.H."/>
            <person name="Devos D.P."/>
            <person name="Kaster A.-K."/>
            <person name="Ovreas L."/>
            <person name="Rohde M."/>
            <person name="Galperin M.Y."/>
            <person name="Jogler C."/>
        </authorList>
    </citation>
    <scope>NUCLEOTIDE SEQUENCE [LARGE SCALE GENOMIC DNA]</scope>
    <source>
        <strain evidence="2 3">Enr13</strain>
    </source>
</reference>
<name>A0A518HW76_9BACT</name>
<protein>
    <submittedName>
        <fullName evidence="2">Uncharacterized protein</fullName>
    </submittedName>
</protein>
<gene>
    <name evidence="2" type="ORF">Enr13x_49710</name>
</gene>
<keyword evidence="1" id="KW-0472">Membrane</keyword>
<dbReference type="KEGG" id="snep:Enr13x_49710"/>
<dbReference type="Proteomes" id="UP000319004">
    <property type="component" value="Chromosome"/>
</dbReference>
<evidence type="ECO:0000313" key="2">
    <source>
        <dbReference type="EMBL" id="QDV45098.1"/>
    </source>
</evidence>
<accession>A0A518HW76</accession>
<keyword evidence="3" id="KW-1185">Reference proteome</keyword>
<sequence length="72" mass="8027">MRQNVMSIETRSIRFSRLAMVVRLPFALFLLGTGMMTMGLAVNGSPVSDRPDDVGRFMMAIEATEVVQFSSR</sequence>
<organism evidence="2 3">
    <name type="scientific">Stieleria neptunia</name>
    <dbReference type="NCBI Taxonomy" id="2527979"/>
    <lineage>
        <taxon>Bacteria</taxon>
        <taxon>Pseudomonadati</taxon>
        <taxon>Planctomycetota</taxon>
        <taxon>Planctomycetia</taxon>
        <taxon>Pirellulales</taxon>
        <taxon>Pirellulaceae</taxon>
        <taxon>Stieleria</taxon>
    </lineage>
</organism>
<dbReference type="AlphaFoldDB" id="A0A518HW76"/>